<dbReference type="PANTHER" id="PTHR46599:SF3">
    <property type="entry name" value="PIGGYBAC TRANSPOSABLE ELEMENT-DERIVED PROTEIN 4"/>
    <property type="match status" value="1"/>
</dbReference>
<dbReference type="Pfam" id="PF13843">
    <property type="entry name" value="DDE_Tnp_1_7"/>
    <property type="match status" value="1"/>
</dbReference>
<protein>
    <recommendedName>
        <fullName evidence="1">PiggyBac transposable element-derived protein domain-containing protein</fullName>
    </recommendedName>
</protein>
<proteinExistence type="predicted"/>
<sequence>MVLKFSESLLHKDYILWIHNYNNCPTLAKFLKSHMMDGVETITTNKKLKMKTARKQAVQHSGPVCILRWCDKKHVAMISTYNTAEVHKVIKRRIRKQKPVCVVHYNQHRGGADKEDHLLKMYLVERKRMNQRYTKLFRSTTSTMVLNSLVIYRTNTGWKLHHLTLRINLVGSFLLKYSVQHKVSGHHGGDNTIKWMRECHVTRIIPPTEKIL</sequence>
<dbReference type="PANTHER" id="PTHR46599">
    <property type="entry name" value="PIGGYBAC TRANSPOSABLE ELEMENT-DERIVED PROTEIN 4"/>
    <property type="match status" value="1"/>
</dbReference>
<name>A0A6L2QFG0_COPFO</name>
<evidence type="ECO:0000313" key="2">
    <source>
        <dbReference type="EMBL" id="GFG41087.1"/>
    </source>
</evidence>
<evidence type="ECO:0000313" key="3">
    <source>
        <dbReference type="Proteomes" id="UP000502823"/>
    </source>
</evidence>
<evidence type="ECO:0000259" key="1">
    <source>
        <dbReference type="Pfam" id="PF13843"/>
    </source>
</evidence>
<organism evidence="2 3">
    <name type="scientific">Coptotermes formosanus</name>
    <name type="common">Formosan subterranean termite</name>
    <dbReference type="NCBI Taxonomy" id="36987"/>
    <lineage>
        <taxon>Eukaryota</taxon>
        <taxon>Metazoa</taxon>
        <taxon>Ecdysozoa</taxon>
        <taxon>Arthropoda</taxon>
        <taxon>Hexapoda</taxon>
        <taxon>Insecta</taxon>
        <taxon>Pterygota</taxon>
        <taxon>Neoptera</taxon>
        <taxon>Polyneoptera</taxon>
        <taxon>Dictyoptera</taxon>
        <taxon>Blattodea</taxon>
        <taxon>Blattoidea</taxon>
        <taxon>Termitoidae</taxon>
        <taxon>Rhinotermitidae</taxon>
        <taxon>Coptotermes</taxon>
    </lineage>
</organism>
<dbReference type="InterPro" id="IPR029526">
    <property type="entry name" value="PGBD"/>
</dbReference>
<dbReference type="InParanoid" id="A0A6L2QFG0"/>
<dbReference type="AlphaFoldDB" id="A0A6L2QFG0"/>
<dbReference type="OrthoDB" id="8194810at2759"/>
<gene>
    <name evidence="2" type="ORF">Cfor_03130</name>
</gene>
<reference evidence="3" key="1">
    <citation type="submission" date="2020-01" db="EMBL/GenBank/DDBJ databases">
        <title>Draft genome sequence of the Termite Coptotermes fromosanus.</title>
        <authorList>
            <person name="Itakura S."/>
            <person name="Yosikawa Y."/>
            <person name="Umezawa K."/>
        </authorList>
    </citation>
    <scope>NUCLEOTIDE SEQUENCE [LARGE SCALE GENOMIC DNA]</scope>
</reference>
<dbReference type="EMBL" id="BLKM01003221">
    <property type="protein sequence ID" value="GFG41087.1"/>
    <property type="molecule type" value="Genomic_DNA"/>
</dbReference>
<accession>A0A6L2QFG0</accession>
<feature type="domain" description="PiggyBac transposable element-derived protein" evidence="1">
    <location>
        <begin position="1"/>
        <end position="148"/>
    </location>
</feature>
<dbReference type="Proteomes" id="UP000502823">
    <property type="component" value="Unassembled WGS sequence"/>
</dbReference>
<comment type="caution">
    <text evidence="2">The sequence shown here is derived from an EMBL/GenBank/DDBJ whole genome shotgun (WGS) entry which is preliminary data.</text>
</comment>
<keyword evidence="3" id="KW-1185">Reference proteome</keyword>